<sequence>MEQTQENTGDKNPVYPKFIEDRLNMIPWEELEAGYGIKKEYIMSHEQIARQLANGQVTDYVKCYARNGNLVVVGPMALQATFRGDKAEVRHFTVNPNPDMNIYGEALKNNRIAERLMDTYESTVKDDEGNVVCKYSSHSYANGGSPITLTRKDADGNEVKTKYLVSFDGYVHNKNGEIFRGTQRLFITSCDEVRSYLDKVVPSMYGHEFTPEQKGALAEGKDLYIEDFKTKDGKTFDAVIQYSAVSRQIVKVNTPYWRETVRKRLEANKTSAPAPQKEEKKEEKKEDKQEGRKKESTRKVHRA</sequence>
<evidence type="ECO:0000256" key="1">
    <source>
        <dbReference type="SAM" id="MobiDB-lite"/>
    </source>
</evidence>
<feature type="compositionally biased region" description="Basic and acidic residues" evidence="1">
    <location>
        <begin position="276"/>
        <end position="303"/>
    </location>
</feature>
<gene>
    <name evidence="3" type="ORF">IAC29_04040</name>
</gene>
<feature type="region of interest" description="Disordered" evidence="1">
    <location>
        <begin position="263"/>
        <end position="303"/>
    </location>
</feature>
<protein>
    <submittedName>
        <fullName evidence="3">DUF3945 domain-containing protein</fullName>
    </submittedName>
</protein>
<evidence type="ECO:0000313" key="3">
    <source>
        <dbReference type="EMBL" id="MBO8448424.1"/>
    </source>
</evidence>
<evidence type="ECO:0000313" key="4">
    <source>
        <dbReference type="Proteomes" id="UP000810252"/>
    </source>
</evidence>
<dbReference type="AlphaFoldDB" id="A0A9D9HF07"/>
<reference evidence="3" key="2">
    <citation type="journal article" date="2021" name="PeerJ">
        <title>Extensive microbial diversity within the chicken gut microbiome revealed by metagenomics and culture.</title>
        <authorList>
            <person name="Gilroy R."/>
            <person name="Ravi A."/>
            <person name="Getino M."/>
            <person name="Pursley I."/>
            <person name="Horton D.L."/>
            <person name="Alikhan N.F."/>
            <person name="Baker D."/>
            <person name="Gharbi K."/>
            <person name="Hall N."/>
            <person name="Watson M."/>
            <person name="Adriaenssens E.M."/>
            <person name="Foster-Nyarko E."/>
            <person name="Jarju S."/>
            <person name="Secka A."/>
            <person name="Antonio M."/>
            <person name="Oren A."/>
            <person name="Chaudhuri R.R."/>
            <person name="La Ragione R."/>
            <person name="Hildebrand F."/>
            <person name="Pallen M.J."/>
        </authorList>
    </citation>
    <scope>NUCLEOTIDE SEQUENCE</scope>
    <source>
        <strain evidence="3">20514</strain>
    </source>
</reference>
<proteinExistence type="predicted"/>
<comment type="caution">
    <text evidence="3">The sequence shown here is derived from an EMBL/GenBank/DDBJ whole genome shotgun (WGS) entry which is preliminary data.</text>
</comment>
<feature type="domain" description="DUF3945" evidence="2">
    <location>
        <begin position="205"/>
        <end position="249"/>
    </location>
</feature>
<dbReference type="Proteomes" id="UP000810252">
    <property type="component" value="Unassembled WGS sequence"/>
</dbReference>
<name>A0A9D9HF07_9BACT</name>
<organism evidence="3 4">
    <name type="scientific">Candidatus Cryptobacteroides merdigallinarum</name>
    <dbReference type="NCBI Taxonomy" id="2840770"/>
    <lineage>
        <taxon>Bacteria</taxon>
        <taxon>Pseudomonadati</taxon>
        <taxon>Bacteroidota</taxon>
        <taxon>Bacteroidia</taxon>
        <taxon>Bacteroidales</taxon>
        <taxon>Candidatus Cryptobacteroides</taxon>
    </lineage>
</organism>
<dbReference type="InterPro" id="IPR025222">
    <property type="entry name" value="DUF3945"/>
</dbReference>
<dbReference type="EMBL" id="JADIMQ010000055">
    <property type="protein sequence ID" value="MBO8448424.1"/>
    <property type="molecule type" value="Genomic_DNA"/>
</dbReference>
<reference evidence="3" key="1">
    <citation type="submission" date="2020-10" db="EMBL/GenBank/DDBJ databases">
        <authorList>
            <person name="Gilroy R."/>
        </authorList>
    </citation>
    <scope>NUCLEOTIDE SEQUENCE</scope>
    <source>
        <strain evidence="3">20514</strain>
    </source>
</reference>
<evidence type="ECO:0000259" key="2">
    <source>
        <dbReference type="Pfam" id="PF13101"/>
    </source>
</evidence>
<dbReference type="Pfam" id="PF13101">
    <property type="entry name" value="DUF3945"/>
    <property type="match status" value="1"/>
</dbReference>
<accession>A0A9D9HF07</accession>